<dbReference type="Proteomes" id="UP000287853">
    <property type="component" value="Unassembled WGS sequence"/>
</dbReference>
<dbReference type="EMBL" id="MTKO01000068">
    <property type="protein sequence ID" value="RWX46201.1"/>
    <property type="molecule type" value="Genomic_DNA"/>
</dbReference>
<dbReference type="InterPro" id="IPR036165">
    <property type="entry name" value="YefM-like_sf"/>
</dbReference>
<comment type="caution">
    <text evidence="3">The sequence shown here is derived from an EMBL/GenBank/DDBJ whole genome shotgun (WGS) entry which is preliminary data.</text>
</comment>
<gene>
    <name evidence="3" type="ORF">H206_00373</name>
</gene>
<evidence type="ECO:0000256" key="1">
    <source>
        <dbReference type="ARBA" id="ARBA00009981"/>
    </source>
</evidence>
<reference evidence="3 4" key="1">
    <citation type="submission" date="2017-01" db="EMBL/GenBank/DDBJ databases">
        <title>The cable genome- insights into the physiology and evolution of filamentous bacteria capable of sulfide oxidation via long distance electron transfer.</title>
        <authorList>
            <person name="Schreiber L."/>
            <person name="Bjerg J.T."/>
            <person name="Boggild A."/>
            <person name="Van De Vossenberg J."/>
            <person name="Meysman F."/>
            <person name="Nielsen L.P."/>
            <person name="Schramm A."/>
            <person name="Kjeldsen K.U."/>
        </authorList>
    </citation>
    <scope>NUCLEOTIDE SEQUENCE [LARGE SCALE GENOMIC DNA]</scope>
    <source>
        <strain evidence="3">MCF</strain>
    </source>
</reference>
<dbReference type="AlphaFoldDB" id="A0A3S3SMV5"/>
<comment type="function">
    <text evidence="2">Antitoxin component of a type II toxin-antitoxin (TA) system.</text>
</comment>
<accession>A0A3S3SMV5</accession>
<dbReference type="SUPFAM" id="SSF143120">
    <property type="entry name" value="YefM-like"/>
    <property type="match status" value="1"/>
</dbReference>
<sequence>MIINISEAKANLSKLVNMACNGEEVIIAKNNLPLVEIVPHKLKGKRTLGLLTGKTEIPDDIMAENETINEMFYGRSMPDENDLQ</sequence>
<proteinExistence type="inferred from homology"/>
<protein>
    <recommendedName>
        <fullName evidence="2">Antitoxin</fullName>
    </recommendedName>
</protein>
<evidence type="ECO:0000256" key="2">
    <source>
        <dbReference type="RuleBase" id="RU362080"/>
    </source>
</evidence>
<dbReference type="InterPro" id="IPR006442">
    <property type="entry name" value="Antitoxin_Phd/YefM"/>
</dbReference>
<name>A0A3S3SMV5_9BACT</name>
<comment type="similarity">
    <text evidence="1 2">Belongs to the phD/YefM antitoxin family.</text>
</comment>
<keyword evidence="4" id="KW-1185">Reference proteome</keyword>
<dbReference type="NCBIfam" id="TIGR01552">
    <property type="entry name" value="phd_fam"/>
    <property type="match status" value="1"/>
</dbReference>
<evidence type="ECO:0000313" key="4">
    <source>
        <dbReference type="Proteomes" id="UP000287853"/>
    </source>
</evidence>
<evidence type="ECO:0000313" key="3">
    <source>
        <dbReference type="EMBL" id="RWX46201.1"/>
    </source>
</evidence>
<dbReference type="Gene3D" id="3.40.1620.10">
    <property type="entry name" value="YefM-like domain"/>
    <property type="match status" value="1"/>
</dbReference>
<organism evidence="3 4">
    <name type="scientific">Candidatus Electrothrix aarhusensis</name>
    <dbReference type="NCBI Taxonomy" id="1859131"/>
    <lineage>
        <taxon>Bacteria</taxon>
        <taxon>Pseudomonadati</taxon>
        <taxon>Thermodesulfobacteriota</taxon>
        <taxon>Desulfobulbia</taxon>
        <taxon>Desulfobulbales</taxon>
        <taxon>Desulfobulbaceae</taxon>
        <taxon>Candidatus Electrothrix</taxon>
    </lineage>
</organism>
<dbReference type="Pfam" id="PF02604">
    <property type="entry name" value="PhdYeFM_antitox"/>
    <property type="match status" value="1"/>
</dbReference>